<comment type="caution">
    <text evidence="1">The sequence shown here is derived from an EMBL/GenBank/DDBJ whole genome shotgun (WGS) entry which is preliminary data.</text>
</comment>
<reference evidence="2" key="1">
    <citation type="submission" date="2018-05" db="EMBL/GenBank/DDBJ databases">
        <title>Genome Sequencing of selected type strains of the family Eggerthellaceae.</title>
        <authorList>
            <person name="Danylec N."/>
            <person name="Stoll D.A."/>
            <person name="Doetsch A."/>
            <person name="Huch M."/>
        </authorList>
    </citation>
    <scope>NUCLEOTIDE SEQUENCE [LARGE SCALE GENOMIC DNA]</scope>
    <source>
        <strain evidence="2">DSM 24851</strain>
    </source>
</reference>
<organism evidence="1 2">
    <name type="scientific">Slackia equolifaciens</name>
    <dbReference type="NCBI Taxonomy" id="498718"/>
    <lineage>
        <taxon>Bacteria</taxon>
        <taxon>Bacillati</taxon>
        <taxon>Actinomycetota</taxon>
        <taxon>Coriobacteriia</taxon>
        <taxon>Eggerthellales</taxon>
        <taxon>Eggerthellaceae</taxon>
        <taxon>Slackia</taxon>
    </lineage>
</organism>
<dbReference type="Proteomes" id="UP000269591">
    <property type="component" value="Unassembled WGS sequence"/>
</dbReference>
<dbReference type="RefSeq" id="WP_123209244.1">
    <property type="nucleotide sequence ID" value="NZ_JBHTHO010000050.1"/>
</dbReference>
<sequence>MNRHETGRDDCAHDHSIQNQPVMHDEGFPFPTAKVAALRVMTAESLRGVVFLEGGLVPWMTSGCDSGRPHGDVDFSVHLADMPVVREWLAREGLYDRALDSLDLACNAPRADFGVHASIEGVPVSFCPFYFDGGALVQRNAALACFEGFDALFEARIPGISEGDFVEVRELPGMGAVGISTLESCRAAKAASGRPKDERDIAEIDRMGYDSARLARMEAAFSGMSVECVAFSDPSAEAAGGGGTEAGGADEASHWVAGVLAAARELPREEGALLFRSCASACITGRGLLGHFESARDVAGGDIDSFFELLGSAPGVSAEVVEPGRIWAMGYSSCTCPLVATGLTRDPSLCECSRQSVAFVLGRLFPEGRFDVRAGGTILAGGRSCDFLISRV</sequence>
<proteinExistence type="predicted"/>
<name>A0A3N0AX53_9ACTN</name>
<protein>
    <submittedName>
        <fullName evidence="1">Uncharacterized protein</fullName>
    </submittedName>
</protein>
<dbReference type="OrthoDB" id="3173236at2"/>
<dbReference type="AlphaFoldDB" id="A0A3N0AX53"/>
<dbReference type="EMBL" id="QIBX01000014">
    <property type="protein sequence ID" value="RNL39089.1"/>
    <property type="molecule type" value="Genomic_DNA"/>
</dbReference>
<evidence type="ECO:0000313" key="1">
    <source>
        <dbReference type="EMBL" id="RNL39089.1"/>
    </source>
</evidence>
<accession>A0A3N0AX53</accession>
<evidence type="ECO:0000313" key="2">
    <source>
        <dbReference type="Proteomes" id="UP000269591"/>
    </source>
</evidence>
<keyword evidence="2" id="KW-1185">Reference proteome</keyword>
<gene>
    <name evidence="1" type="ORF">DMP06_08160</name>
</gene>